<comment type="caution">
    <text evidence="3">The sequence shown here is derived from an EMBL/GenBank/DDBJ whole genome shotgun (WGS) entry which is preliminary data.</text>
</comment>
<dbReference type="EMBL" id="JACXVP010000003">
    <property type="protein sequence ID" value="KAG5615782.1"/>
    <property type="molecule type" value="Genomic_DNA"/>
</dbReference>
<dbReference type="Pfam" id="PF20167">
    <property type="entry name" value="Transposase_32"/>
    <property type="match status" value="1"/>
</dbReference>
<proteinExistence type="predicted"/>
<dbReference type="PANTHER" id="PTHR33180:SF31">
    <property type="entry name" value="POLYPROTEIN PROTEIN"/>
    <property type="match status" value="1"/>
</dbReference>
<feature type="domain" description="Putative plant transposon protein" evidence="2">
    <location>
        <begin position="1"/>
        <end position="63"/>
    </location>
</feature>
<organism evidence="3 4">
    <name type="scientific">Solanum commersonii</name>
    <name type="common">Commerson's wild potato</name>
    <name type="synonym">Commerson's nightshade</name>
    <dbReference type="NCBI Taxonomy" id="4109"/>
    <lineage>
        <taxon>Eukaryota</taxon>
        <taxon>Viridiplantae</taxon>
        <taxon>Streptophyta</taxon>
        <taxon>Embryophyta</taxon>
        <taxon>Tracheophyta</taxon>
        <taxon>Spermatophyta</taxon>
        <taxon>Magnoliopsida</taxon>
        <taxon>eudicotyledons</taxon>
        <taxon>Gunneridae</taxon>
        <taxon>Pentapetalae</taxon>
        <taxon>asterids</taxon>
        <taxon>lamiids</taxon>
        <taxon>Solanales</taxon>
        <taxon>Solanaceae</taxon>
        <taxon>Solanoideae</taxon>
        <taxon>Solaneae</taxon>
        <taxon>Solanum</taxon>
    </lineage>
</organism>
<dbReference type="Proteomes" id="UP000824120">
    <property type="component" value="Chromosome 3"/>
</dbReference>
<dbReference type="InterPro" id="IPR046796">
    <property type="entry name" value="Transposase_32_dom"/>
</dbReference>
<dbReference type="AlphaFoldDB" id="A0A9J5ZU58"/>
<evidence type="ECO:0000313" key="3">
    <source>
        <dbReference type="EMBL" id="KAG5615782.1"/>
    </source>
</evidence>
<feature type="compositionally biased region" description="Basic and acidic residues" evidence="1">
    <location>
        <begin position="257"/>
        <end position="266"/>
    </location>
</feature>
<accession>A0A9J5ZU58</accession>
<protein>
    <recommendedName>
        <fullName evidence="2">Putative plant transposon protein domain-containing protein</fullName>
    </recommendedName>
</protein>
<evidence type="ECO:0000313" key="4">
    <source>
        <dbReference type="Proteomes" id="UP000824120"/>
    </source>
</evidence>
<evidence type="ECO:0000259" key="2">
    <source>
        <dbReference type="Pfam" id="PF20167"/>
    </source>
</evidence>
<name>A0A9J5ZU58_SOLCO</name>
<dbReference type="PANTHER" id="PTHR33180">
    <property type="entry name" value="PHOTOSYSTEM II CP43 REACTION CENTER PROTEIN"/>
    <property type="match status" value="1"/>
</dbReference>
<feature type="region of interest" description="Disordered" evidence="1">
    <location>
        <begin position="228"/>
        <end position="266"/>
    </location>
</feature>
<dbReference type="OrthoDB" id="1306244at2759"/>
<evidence type="ECO:0000256" key="1">
    <source>
        <dbReference type="SAM" id="MobiDB-lite"/>
    </source>
</evidence>
<gene>
    <name evidence="3" type="ORF">H5410_015606</name>
</gene>
<keyword evidence="4" id="KW-1185">Reference proteome</keyword>
<sequence length="286" mass="31946">MPSQNESILPHRKAACLGSIITQKSLNLGLNIKQEMAIKAKQLQTSISFPMLIIELCRRAGVPRDEKRDIEVTPTSSTDIRRIEVEGSFAYYDLRAFRYIYFHPFPGPSFSTPSLPPRDTSGTITSRTPIRQAMLLNMGHLAYSADVRASRLEVEVPWMIERAISAVLTPLQTFIDALTVREETCESRHEITTEVITLKAEFSKLRKDVDHLQSTNFTSLFESVEAPDAPGSDVLASSDMPPATTRDETMEDVAAAESEKETDKKQVDVQKATIYGNLPNLEETIV</sequence>
<reference evidence="3 4" key="1">
    <citation type="submission" date="2020-09" db="EMBL/GenBank/DDBJ databases">
        <title>De no assembly of potato wild relative species, Solanum commersonii.</title>
        <authorList>
            <person name="Cho K."/>
        </authorList>
    </citation>
    <scope>NUCLEOTIDE SEQUENCE [LARGE SCALE GENOMIC DNA]</scope>
    <source>
        <strain evidence="3">LZ3.2</strain>
        <tissue evidence="3">Leaf</tissue>
    </source>
</reference>